<proteinExistence type="inferred from homology"/>
<dbReference type="SUPFAM" id="SSF51735">
    <property type="entry name" value="NAD(P)-binding Rossmann-fold domains"/>
    <property type="match status" value="1"/>
</dbReference>
<protein>
    <submittedName>
        <fullName evidence="2">Ornithine cyclodeaminase family protein</fullName>
    </submittedName>
</protein>
<dbReference type="InterPro" id="IPR003462">
    <property type="entry name" value="ODC_Mu_crystall"/>
</dbReference>
<organism evidence="2 3">
    <name type="scientific">Vagococcus fessus</name>
    <dbReference type="NCBI Taxonomy" id="120370"/>
    <lineage>
        <taxon>Bacteria</taxon>
        <taxon>Bacillati</taxon>
        <taxon>Bacillota</taxon>
        <taxon>Bacilli</taxon>
        <taxon>Lactobacillales</taxon>
        <taxon>Enterococcaceae</taxon>
        <taxon>Vagococcus</taxon>
    </lineage>
</organism>
<dbReference type="NCBIfam" id="NF006379">
    <property type="entry name" value="PRK08618.1"/>
    <property type="match status" value="1"/>
</dbReference>
<evidence type="ECO:0000313" key="2">
    <source>
        <dbReference type="EMBL" id="RSU05222.1"/>
    </source>
</evidence>
<name>A0A430ADE9_9ENTE</name>
<dbReference type="RefSeq" id="WP_126831110.1">
    <property type="nucleotide sequence ID" value="NZ_CBCRYB010000003.1"/>
</dbReference>
<reference evidence="2 3" key="1">
    <citation type="submission" date="2017-05" db="EMBL/GenBank/DDBJ databases">
        <title>Vagococcus spp. assemblies.</title>
        <authorList>
            <person name="Gulvik C.A."/>
        </authorList>
    </citation>
    <scope>NUCLEOTIDE SEQUENCE [LARGE SCALE GENOMIC DNA]</scope>
    <source>
        <strain evidence="2 3">CCUG 41755</strain>
    </source>
</reference>
<keyword evidence="3" id="KW-1185">Reference proteome</keyword>
<dbReference type="GO" id="GO:0005737">
    <property type="term" value="C:cytoplasm"/>
    <property type="evidence" value="ECO:0007669"/>
    <property type="project" value="TreeGrafter"/>
</dbReference>
<dbReference type="PIRSF" id="PIRSF001439">
    <property type="entry name" value="CryM"/>
    <property type="match status" value="1"/>
</dbReference>
<evidence type="ECO:0000313" key="3">
    <source>
        <dbReference type="Proteomes" id="UP000287101"/>
    </source>
</evidence>
<dbReference type="GO" id="GO:0019752">
    <property type="term" value="P:carboxylic acid metabolic process"/>
    <property type="evidence" value="ECO:0007669"/>
    <property type="project" value="UniProtKB-ARBA"/>
</dbReference>
<dbReference type="PANTHER" id="PTHR13812">
    <property type="entry name" value="KETIMINE REDUCTASE MU-CRYSTALLIN"/>
    <property type="match status" value="1"/>
</dbReference>
<dbReference type="Gene3D" id="3.30.1780.10">
    <property type="entry name" value="ornithine cyclodeaminase, domain 1"/>
    <property type="match status" value="1"/>
</dbReference>
<evidence type="ECO:0000256" key="1">
    <source>
        <dbReference type="ARBA" id="ARBA00008903"/>
    </source>
</evidence>
<comment type="similarity">
    <text evidence="1">Belongs to the ornithine cyclodeaminase/mu-crystallin family.</text>
</comment>
<dbReference type="Pfam" id="PF02423">
    <property type="entry name" value="OCD_Mu_crystall"/>
    <property type="match status" value="1"/>
</dbReference>
<dbReference type="OrthoDB" id="9792005at2"/>
<dbReference type="GO" id="GO:0016491">
    <property type="term" value="F:oxidoreductase activity"/>
    <property type="evidence" value="ECO:0007669"/>
    <property type="project" value="UniProtKB-ARBA"/>
</dbReference>
<accession>A0A430ADE9</accession>
<dbReference type="Gene3D" id="3.40.50.720">
    <property type="entry name" value="NAD(P)-binding Rossmann-like Domain"/>
    <property type="match status" value="1"/>
</dbReference>
<dbReference type="InterPro" id="IPR023401">
    <property type="entry name" value="ODC_N"/>
</dbReference>
<dbReference type="PANTHER" id="PTHR13812:SF19">
    <property type="entry name" value="KETIMINE REDUCTASE MU-CRYSTALLIN"/>
    <property type="match status" value="1"/>
</dbReference>
<dbReference type="InterPro" id="IPR036291">
    <property type="entry name" value="NAD(P)-bd_dom_sf"/>
</dbReference>
<gene>
    <name evidence="2" type="ORF">CBF31_04175</name>
</gene>
<dbReference type="AlphaFoldDB" id="A0A430ADE9"/>
<dbReference type="Proteomes" id="UP000287101">
    <property type="component" value="Unassembled WGS sequence"/>
</dbReference>
<dbReference type="FunFam" id="3.40.50.720:FF:000311">
    <property type="entry name" value="Ornithine cyclodeaminase"/>
    <property type="match status" value="1"/>
</dbReference>
<comment type="caution">
    <text evidence="2">The sequence shown here is derived from an EMBL/GenBank/DDBJ whole genome shotgun (WGS) entry which is preliminary data.</text>
</comment>
<sequence length="327" mass="35259">MLVLSKEDIQNCFTMKEAIEADKEALRLYTEGKTQVPLRVNLNLEEQNGQSLFMPAYSGGAEPSLGVKIVSVYPDNYKKGLPNLPATMIVLNPEIGVVDAIVDGTYLTQLRTGAVQGAATDMLANKEVEIGALIGTGGQAESQLEAMLTVREFKQINVYDRDIERAEAFCETVAKQHPTVTFKATKTPKETVTDADVITTVTTSRMPTFDAVDVKKGAHINGVGSYTPVMKEIPAEIIKVADTIIFDTTEGVMAEAGDFIDPIKDGVVTEEAYTGELGQLVLGQIEGRQAVDDITIFKTVGSAVLDSVTAQKIVDKARELGLGKEIN</sequence>
<dbReference type="EMBL" id="NGJY01000001">
    <property type="protein sequence ID" value="RSU05222.1"/>
    <property type="molecule type" value="Genomic_DNA"/>
</dbReference>